<comment type="subcellular location">
    <subcellularLocation>
        <location evidence="2">Cell envelope</location>
    </subcellularLocation>
</comment>
<comment type="cofactor">
    <cofactor evidence="1">
        <name>Zn(2+)</name>
        <dbReference type="ChEBI" id="CHEBI:29105"/>
    </cofactor>
</comment>
<dbReference type="Pfam" id="PF19425">
    <property type="entry name" value="Csd3_N2"/>
    <property type="match status" value="1"/>
</dbReference>
<sequence>MLSLFNRLPWLHRVLITAFSAIIVFAIFFLPNSEDLRKPDAQREVGRHYPVTLDNQLVSTPEEEVIAPPSVMLRWETYQVANGESAALLFQRAGLSSRVLYELTSSNSDINNQLSKLMPKDELKFGFDKDNQLVQLKRTISPYETFVVTRSDSGFTSEFDKKEVTFQLNYAEAKITSNFWNAGVTAGLSANQIIELANMFGWDIDFALDIREGDQFKLLYQEKIVEGSVIGRGNIIAATFINQGSTFTAILDDNTGNYYDQNGRAMKKAFLRSPLDFRRVSSNFNPRRLHPVTGQIKAHRGTDYVAPVGTPIWAAGDGVVEKSSYNQFNGNYVYIRHSNTYITKYLHLQRRLVKTGERVKQGQTIGTLGGTGRVTGPHLHYEFLVNGIHKNPRTVELPQAQSLTGKAKETFIANAKQRMEKLERYSQLLYANQ</sequence>
<keyword evidence="6" id="KW-0862">Zinc</keyword>
<dbReference type="SMR" id="A0A0H3AMM4"/>
<dbReference type="RefSeq" id="WP_000949650.1">
    <property type="nucleotide sequence ID" value="NC_009457.1"/>
</dbReference>
<keyword evidence="9" id="KW-1133">Transmembrane helix</keyword>
<evidence type="ECO:0000259" key="11">
    <source>
        <dbReference type="Pfam" id="PF08525"/>
    </source>
</evidence>
<dbReference type="PANTHER" id="PTHR21666:SF288">
    <property type="entry name" value="CELL DIVISION PROTEIN YTFB"/>
    <property type="match status" value="1"/>
</dbReference>
<dbReference type="InterPro" id="IPR016047">
    <property type="entry name" value="M23ase_b-sheet_dom"/>
</dbReference>
<dbReference type="GO" id="GO:0030313">
    <property type="term" value="C:cell envelope"/>
    <property type="evidence" value="ECO:0007669"/>
    <property type="project" value="UniProtKB-SubCell"/>
</dbReference>
<dbReference type="KEGG" id="vcr:VC395_0647"/>
<dbReference type="Pfam" id="PF08525">
    <property type="entry name" value="OapA_N"/>
    <property type="match status" value="1"/>
</dbReference>
<dbReference type="PATRIC" id="fig|345073.21.peg.628"/>
<evidence type="ECO:0000256" key="8">
    <source>
        <dbReference type="ARBA" id="ARBA00060568"/>
    </source>
</evidence>
<dbReference type="Proteomes" id="UP000000249">
    <property type="component" value="Chromosome 1"/>
</dbReference>
<dbReference type="InterPro" id="IPR011055">
    <property type="entry name" value="Dup_hybrid_motif"/>
</dbReference>
<gene>
    <name evidence="13" type="ordered locus">VC0395_A0159</name>
</gene>
<evidence type="ECO:0000259" key="12">
    <source>
        <dbReference type="Pfam" id="PF19425"/>
    </source>
</evidence>
<dbReference type="GO" id="GO:0004222">
    <property type="term" value="F:metalloendopeptidase activity"/>
    <property type="evidence" value="ECO:0007669"/>
    <property type="project" value="TreeGrafter"/>
</dbReference>
<dbReference type="GO" id="GO:0006508">
    <property type="term" value="P:proteolysis"/>
    <property type="evidence" value="ECO:0007669"/>
    <property type="project" value="UniProtKB-KW"/>
</dbReference>
<dbReference type="Gene3D" id="3.10.450.350">
    <property type="match status" value="2"/>
</dbReference>
<reference evidence="13 14" key="1">
    <citation type="submission" date="2007-03" db="EMBL/GenBank/DDBJ databases">
        <authorList>
            <person name="Heidelberg J."/>
        </authorList>
    </citation>
    <scope>NUCLEOTIDE SEQUENCE [LARGE SCALE GENOMIC DNA]</scope>
    <source>
        <strain evidence="14">ATCC 39541 / Classical Ogawa 395 / O395</strain>
    </source>
</reference>
<feature type="transmembrane region" description="Helical" evidence="9">
    <location>
        <begin position="12"/>
        <end position="30"/>
    </location>
</feature>
<evidence type="ECO:0000256" key="9">
    <source>
        <dbReference type="SAM" id="Phobius"/>
    </source>
</evidence>
<dbReference type="CDD" id="cd12797">
    <property type="entry name" value="M23_peptidase"/>
    <property type="match status" value="1"/>
</dbReference>
<dbReference type="EMBL" id="CP000627">
    <property type="protein sequence ID" value="ABQ21779.1"/>
    <property type="molecule type" value="Genomic_DNA"/>
</dbReference>
<protein>
    <recommendedName>
        <fullName evidence="15">Peptidase, M23/M37 family</fullName>
    </recommendedName>
</protein>
<dbReference type="PANTHER" id="PTHR21666">
    <property type="entry name" value="PEPTIDASE-RELATED"/>
    <property type="match status" value="1"/>
</dbReference>
<dbReference type="InterPro" id="IPR050570">
    <property type="entry name" value="Cell_wall_metabolism_enzyme"/>
</dbReference>
<evidence type="ECO:0000256" key="4">
    <source>
        <dbReference type="ARBA" id="ARBA00022723"/>
    </source>
</evidence>
<dbReference type="AlphaFoldDB" id="A0A0H3AMM4"/>
<feature type="domain" description="M23ase beta-sheet core" evidence="10">
    <location>
        <begin position="298"/>
        <end position="392"/>
    </location>
</feature>
<dbReference type="Pfam" id="PF01551">
    <property type="entry name" value="Peptidase_M23"/>
    <property type="match status" value="1"/>
</dbReference>
<dbReference type="SUPFAM" id="SSF51261">
    <property type="entry name" value="Duplicated hybrid motif"/>
    <property type="match status" value="1"/>
</dbReference>
<comment type="pathway">
    <text evidence="8">Cell wall degradation; peptidoglycan degradation.</text>
</comment>
<evidence type="ECO:0000256" key="6">
    <source>
        <dbReference type="ARBA" id="ARBA00022833"/>
    </source>
</evidence>
<dbReference type="KEGG" id="vco:VC0395_A0159"/>
<evidence type="ECO:0000256" key="1">
    <source>
        <dbReference type="ARBA" id="ARBA00001947"/>
    </source>
</evidence>
<keyword evidence="9" id="KW-0812">Transmembrane</keyword>
<evidence type="ECO:0000256" key="7">
    <source>
        <dbReference type="ARBA" id="ARBA00023049"/>
    </source>
</evidence>
<evidence type="ECO:0000313" key="13">
    <source>
        <dbReference type="EMBL" id="ABQ21779.1"/>
    </source>
</evidence>
<evidence type="ECO:0000259" key="10">
    <source>
        <dbReference type="Pfam" id="PF01551"/>
    </source>
</evidence>
<dbReference type="OrthoDB" id="9805070at2"/>
<keyword evidence="9" id="KW-0472">Membrane</keyword>
<evidence type="ECO:0000256" key="5">
    <source>
        <dbReference type="ARBA" id="ARBA00022801"/>
    </source>
</evidence>
<dbReference type="eggNOG" id="COG0739">
    <property type="taxonomic scope" value="Bacteria"/>
</dbReference>
<feature type="domain" description="Opacity-associated protein A-like N-terminal" evidence="11">
    <location>
        <begin position="4"/>
        <end position="31"/>
    </location>
</feature>
<dbReference type="GO" id="GO:0046872">
    <property type="term" value="F:metal ion binding"/>
    <property type="evidence" value="ECO:0007669"/>
    <property type="project" value="UniProtKB-KW"/>
</dbReference>
<keyword evidence="7" id="KW-0482">Metalloprotease</keyword>
<evidence type="ECO:0000256" key="3">
    <source>
        <dbReference type="ARBA" id="ARBA00022670"/>
    </source>
</evidence>
<dbReference type="Gene3D" id="2.70.70.10">
    <property type="entry name" value="Glucose Permease (Domain IIA)"/>
    <property type="match status" value="1"/>
</dbReference>
<name>A0A0H3AMM4_VIBC3</name>
<evidence type="ECO:0000256" key="2">
    <source>
        <dbReference type="ARBA" id="ARBA00004196"/>
    </source>
</evidence>
<evidence type="ECO:0000313" key="14">
    <source>
        <dbReference type="Proteomes" id="UP000000249"/>
    </source>
</evidence>
<feature type="domain" description="Csd3-like second N-terminal" evidence="12">
    <location>
        <begin position="169"/>
        <end position="286"/>
    </location>
</feature>
<keyword evidence="5" id="KW-0378">Hydrolase</keyword>
<dbReference type="FunFam" id="3.10.450.350:FF:000010">
    <property type="entry name" value="Membrane protein"/>
    <property type="match status" value="1"/>
</dbReference>
<dbReference type="InterPro" id="IPR013731">
    <property type="entry name" value="OapA_N"/>
</dbReference>
<evidence type="ECO:0008006" key="15">
    <source>
        <dbReference type="Google" id="ProtNLM"/>
    </source>
</evidence>
<accession>A0A0H3AMM4</accession>
<proteinExistence type="predicted"/>
<keyword evidence="3" id="KW-0645">Protease</keyword>
<dbReference type="FunFam" id="2.70.70.10:FF:000002">
    <property type="entry name" value="Murein DD-endopeptidase MepM"/>
    <property type="match status" value="1"/>
</dbReference>
<dbReference type="InterPro" id="IPR045834">
    <property type="entry name" value="Csd3_N2"/>
</dbReference>
<organism evidence="13 14">
    <name type="scientific">Vibrio cholerae serotype O1 (strain ATCC 39541 / Classical Ogawa 395 / O395)</name>
    <dbReference type="NCBI Taxonomy" id="345073"/>
    <lineage>
        <taxon>Bacteria</taxon>
        <taxon>Pseudomonadati</taxon>
        <taxon>Pseudomonadota</taxon>
        <taxon>Gammaproteobacteria</taxon>
        <taxon>Vibrionales</taxon>
        <taxon>Vibrionaceae</taxon>
        <taxon>Vibrio</taxon>
    </lineage>
</organism>
<keyword evidence="4" id="KW-0479">Metal-binding</keyword>